<feature type="region of interest" description="Disordered" evidence="10">
    <location>
        <begin position="203"/>
        <end position="247"/>
    </location>
</feature>
<evidence type="ECO:0000313" key="13">
    <source>
        <dbReference type="Proteomes" id="UP000266723"/>
    </source>
</evidence>
<evidence type="ECO:0000313" key="12">
    <source>
        <dbReference type="EMBL" id="KAF3520935.1"/>
    </source>
</evidence>
<keyword evidence="13" id="KW-1185">Reference proteome</keyword>
<keyword evidence="8" id="KW-0539">Nucleus</keyword>
<dbReference type="InterPro" id="IPR000315">
    <property type="entry name" value="Znf_B-box"/>
</dbReference>
<keyword evidence="4 9" id="KW-0863">Zinc-finger</keyword>
<proteinExistence type="predicted"/>
<evidence type="ECO:0000256" key="3">
    <source>
        <dbReference type="ARBA" id="ARBA00022737"/>
    </source>
</evidence>
<evidence type="ECO:0000256" key="9">
    <source>
        <dbReference type="PROSITE-ProRule" id="PRU00024"/>
    </source>
</evidence>
<evidence type="ECO:0000256" key="10">
    <source>
        <dbReference type="SAM" id="MobiDB-lite"/>
    </source>
</evidence>
<comment type="subcellular location">
    <subcellularLocation>
        <location evidence="1">Nucleus</location>
    </subcellularLocation>
</comment>
<evidence type="ECO:0000256" key="2">
    <source>
        <dbReference type="ARBA" id="ARBA00022723"/>
    </source>
</evidence>
<dbReference type="Gene3D" id="3.30.160.60">
    <property type="entry name" value="Classic Zinc Finger"/>
    <property type="match status" value="1"/>
</dbReference>
<sequence length="294" mass="32178">MKIQCNVCEAAEAAVLCCADEAALCWACDEKVHAANKLAGKHQRVPLSVSSSSIPKCDICQEASGFFFCLQDRALLCRKCDVAIHTVNPHVSAHQRFLLTGIRVGLECTNTGPSTKPSPSNDDKTNEAKKVTLPTSEPQKIDFDHHHHQQVLLQETNVSDHISTKLPFASSGSAAGSIPQWQIEEIFRLTDFDQSYEYMEINGSSKADTSRRGDSDSSSMMRSGEEDGEDSNNCLGGETSWAVPQIHSPPTASGLNWHKHFNHHSAVFVPDIASSTPCTGSSPNQRVGKRRRQF</sequence>
<keyword evidence="7" id="KW-0804">Transcription</keyword>
<dbReference type="Pfam" id="PF00643">
    <property type="entry name" value="zf-B_box"/>
    <property type="match status" value="2"/>
</dbReference>
<keyword evidence="2" id="KW-0479">Metal-binding</keyword>
<feature type="domain" description="B box-type" evidence="11">
    <location>
        <begin position="52"/>
        <end position="99"/>
    </location>
</feature>
<dbReference type="PANTHER" id="PTHR31832">
    <property type="entry name" value="B-BOX ZINC FINGER PROTEIN 22"/>
    <property type="match status" value="1"/>
</dbReference>
<evidence type="ECO:0000256" key="6">
    <source>
        <dbReference type="ARBA" id="ARBA00023015"/>
    </source>
</evidence>
<accession>A0ABQ7B2K1</accession>
<comment type="caution">
    <text evidence="12">The sequence shown here is derived from an EMBL/GenBank/DDBJ whole genome shotgun (WGS) entry which is preliminary data.</text>
</comment>
<dbReference type="SMART" id="SM00336">
    <property type="entry name" value="BBOX"/>
    <property type="match status" value="2"/>
</dbReference>
<dbReference type="EMBL" id="QGKV02001556">
    <property type="protein sequence ID" value="KAF3520935.1"/>
    <property type="molecule type" value="Genomic_DNA"/>
</dbReference>
<evidence type="ECO:0000256" key="8">
    <source>
        <dbReference type="ARBA" id="ARBA00023242"/>
    </source>
</evidence>
<dbReference type="PANTHER" id="PTHR31832:SF68">
    <property type="entry name" value="B-BOX ZINC FINGER PROTEIN 22"/>
    <property type="match status" value="1"/>
</dbReference>
<reference evidence="12 13" key="1">
    <citation type="journal article" date="2020" name="BMC Genomics">
        <title>Intraspecific diversification of the crop wild relative Brassica cretica Lam. using demographic model selection.</title>
        <authorList>
            <person name="Kioukis A."/>
            <person name="Michalopoulou V.A."/>
            <person name="Briers L."/>
            <person name="Pirintsos S."/>
            <person name="Studholme D.J."/>
            <person name="Pavlidis P."/>
            <person name="Sarris P.F."/>
        </authorList>
    </citation>
    <scope>NUCLEOTIDE SEQUENCE [LARGE SCALE GENOMIC DNA]</scope>
    <source>
        <strain evidence="13">cv. PFS-1207/04</strain>
    </source>
</reference>
<protein>
    <recommendedName>
        <fullName evidence="11">B box-type domain-containing protein</fullName>
    </recommendedName>
</protein>
<evidence type="ECO:0000256" key="7">
    <source>
        <dbReference type="ARBA" id="ARBA00023163"/>
    </source>
</evidence>
<feature type="compositionally biased region" description="Polar residues" evidence="10">
    <location>
        <begin position="274"/>
        <end position="285"/>
    </location>
</feature>
<gene>
    <name evidence="12" type="ORF">DY000_02064246</name>
</gene>
<dbReference type="Proteomes" id="UP000266723">
    <property type="component" value="Unassembled WGS sequence"/>
</dbReference>
<organism evidence="12 13">
    <name type="scientific">Brassica cretica</name>
    <name type="common">Mustard</name>
    <dbReference type="NCBI Taxonomy" id="69181"/>
    <lineage>
        <taxon>Eukaryota</taxon>
        <taxon>Viridiplantae</taxon>
        <taxon>Streptophyta</taxon>
        <taxon>Embryophyta</taxon>
        <taxon>Tracheophyta</taxon>
        <taxon>Spermatophyta</taxon>
        <taxon>Magnoliopsida</taxon>
        <taxon>eudicotyledons</taxon>
        <taxon>Gunneridae</taxon>
        <taxon>Pentapetalae</taxon>
        <taxon>rosids</taxon>
        <taxon>malvids</taxon>
        <taxon>Brassicales</taxon>
        <taxon>Brassicaceae</taxon>
        <taxon>Brassiceae</taxon>
        <taxon>Brassica</taxon>
    </lineage>
</organism>
<keyword evidence="5" id="KW-0862">Zinc</keyword>
<dbReference type="CDD" id="cd19821">
    <property type="entry name" value="Bbox1_BBX-like"/>
    <property type="match status" value="2"/>
</dbReference>
<dbReference type="PROSITE" id="PS50119">
    <property type="entry name" value="ZF_BBOX"/>
    <property type="match status" value="2"/>
</dbReference>
<name>A0ABQ7B2K1_BRACR</name>
<feature type="region of interest" description="Disordered" evidence="10">
    <location>
        <begin position="274"/>
        <end position="294"/>
    </location>
</feature>
<evidence type="ECO:0000256" key="1">
    <source>
        <dbReference type="ARBA" id="ARBA00004123"/>
    </source>
</evidence>
<evidence type="ECO:0000256" key="5">
    <source>
        <dbReference type="ARBA" id="ARBA00022833"/>
    </source>
</evidence>
<evidence type="ECO:0000259" key="11">
    <source>
        <dbReference type="PROSITE" id="PS50119"/>
    </source>
</evidence>
<dbReference type="InterPro" id="IPR049808">
    <property type="entry name" value="CONSTANS-like_Bbox1"/>
</dbReference>
<evidence type="ECO:0000256" key="4">
    <source>
        <dbReference type="ARBA" id="ARBA00022771"/>
    </source>
</evidence>
<keyword evidence="6" id="KW-0805">Transcription regulation</keyword>
<feature type="domain" description="B box-type" evidence="11">
    <location>
        <begin position="1"/>
        <end position="47"/>
    </location>
</feature>
<keyword evidence="3" id="KW-0677">Repeat</keyword>
<dbReference type="InterPro" id="IPR051979">
    <property type="entry name" value="B-box_zinc_finger"/>
</dbReference>